<dbReference type="AlphaFoldDB" id="A0A3S3Q2U1"/>
<keyword evidence="8" id="KW-0677">Repeat</keyword>
<evidence type="ECO:0000256" key="8">
    <source>
        <dbReference type="ARBA" id="ARBA00022737"/>
    </source>
</evidence>
<feature type="binding site" evidence="15">
    <location>
        <position position="766"/>
    </location>
    <ligand>
        <name>ATP</name>
        <dbReference type="ChEBI" id="CHEBI:30616"/>
    </ligand>
</feature>
<dbReference type="GO" id="GO:0016020">
    <property type="term" value="C:membrane"/>
    <property type="evidence" value="ECO:0007669"/>
    <property type="project" value="UniProtKB-SubCell"/>
</dbReference>
<dbReference type="InterPro" id="IPR003591">
    <property type="entry name" value="Leu-rich_rpt_typical-subtyp"/>
</dbReference>
<comment type="subcellular location">
    <subcellularLocation>
        <location evidence="1">Membrane</location>
        <topology evidence="1">Single-pass membrane protein</topology>
    </subcellularLocation>
</comment>
<evidence type="ECO:0000313" key="19">
    <source>
        <dbReference type="Proteomes" id="UP000283530"/>
    </source>
</evidence>
<keyword evidence="10 18" id="KW-0418">Kinase</keyword>
<dbReference type="FunFam" id="3.80.10.10:FF:000228">
    <property type="entry name" value="Leucine-rich repeat receptor-like serine/threonine-protein kinase BAM1"/>
    <property type="match status" value="1"/>
</dbReference>
<dbReference type="GO" id="GO:0009791">
    <property type="term" value="P:post-embryonic development"/>
    <property type="evidence" value="ECO:0007669"/>
    <property type="project" value="UniProtKB-ARBA"/>
</dbReference>
<dbReference type="InterPro" id="IPR017441">
    <property type="entry name" value="Protein_kinase_ATP_BS"/>
</dbReference>
<dbReference type="Proteomes" id="UP000283530">
    <property type="component" value="Unassembled WGS sequence"/>
</dbReference>
<dbReference type="InterPro" id="IPR032675">
    <property type="entry name" value="LRR_dom_sf"/>
</dbReference>
<evidence type="ECO:0000256" key="16">
    <source>
        <dbReference type="SAM" id="Phobius"/>
    </source>
</evidence>
<dbReference type="GO" id="GO:0004672">
    <property type="term" value="F:protein kinase activity"/>
    <property type="evidence" value="ECO:0007669"/>
    <property type="project" value="InterPro"/>
</dbReference>
<reference evidence="18 19" key="1">
    <citation type="journal article" date="2019" name="Nat. Plants">
        <title>Stout camphor tree genome fills gaps in understanding of flowering plant genome evolution.</title>
        <authorList>
            <person name="Chaw S.M."/>
            <person name="Liu Y.C."/>
            <person name="Wu Y.W."/>
            <person name="Wang H.Y."/>
            <person name="Lin C.I."/>
            <person name="Wu C.S."/>
            <person name="Ke H.M."/>
            <person name="Chang L.Y."/>
            <person name="Hsu C.Y."/>
            <person name="Yang H.T."/>
            <person name="Sudianto E."/>
            <person name="Hsu M.H."/>
            <person name="Wu K.P."/>
            <person name="Wang L.N."/>
            <person name="Leebens-Mack J.H."/>
            <person name="Tsai I.J."/>
        </authorList>
    </citation>
    <scope>NUCLEOTIDE SEQUENCE [LARGE SCALE GENOMIC DNA]</scope>
    <source>
        <strain evidence="19">cv. Chaw 1501</strain>
        <tissue evidence="18">Young leaves</tissue>
    </source>
</reference>
<evidence type="ECO:0000256" key="6">
    <source>
        <dbReference type="ARBA" id="ARBA00022692"/>
    </source>
</evidence>
<comment type="caution">
    <text evidence="18">The sequence shown here is derived from an EMBL/GenBank/DDBJ whole genome shotgun (WGS) entry which is preliminary data.</text>
</comment>
<dbReference type="EMBL" id="QPKB01000002">
    <property type="protein sequence ID" value="RWR78274.1"/>
    <property type="molecule type" value="Genomic_DNA"/>
</dbReference>
<evidence type="ECO:0000256" key="9">
    <source>
        <dbReference type="ARBA" id="ARBA00022741"/>
    </source>
</evidence>
<dbReference type="InterPro" id="IPR051809">
    <property type="entry name" value="Plant_receptor-like_S/T_kinase"/>
</dbReference>
<evidence type="ECO:0000256" key="2">
    <source>
        <dbReference type="ARBA" id="ARBA00008684"/>
    </source>
</evidence>
<evidence type="ECO:0000256" key="13">
    <source>
        <dbReference type="ARBA" id="ARBA00023136"/>
    </source>
</evidence>
<accession>A0A3S3Q2U1</accession>
<evidence type="ECO:0000256" key="15">
    <source>
        <dbReference type="PROSITE-ProRule" id="PRU10141"/>
    </source>
</evidence>
<protein>
    <submittedName>
        <fullName evidence="18">Receptor-like protein kinase HSL1</fullName>
    </submittedName>
</protein>
<keyword evidence="13 16" id="KW-0472">Membrane</keyword>
<gene>
    <name evidence="18" type="ORF">CKAN_00679900</name>
</gene>
<dbReference type="STRING" id="337451.A0A3S3Q2U1"/>
<evidence type="ECO:0000259" key="17">
    <source>
        <dbReference type="PROSITE" id="PS50011"/>
    </source>
</evidence>
<dbReference type="FunFam" id="1.10.510.10:FF:000365">
    <property type="entry name" value="Leucine-rich repeat receptor-like serine/threonine-protein kinase At1g17230"/>
    <property type="match status" value="1"/>
</dbReference>
<keyword evidence="11 15" id="KW-0067">ATP-binding</keyword>
<name>A0A3S3Q2U1_9MAGN</name>
<comment type="similarity">
    <text evidence="3">Belongs to the RLP family.</text>
</comment>
<organism evidence="18 19">
    <name type="scientific">Cinnamomum micranthum f. kanehirae</name>
    <dbReference type="NCBI Taxonomy" id="337451"/>
    <lineage>
        <taxon>Eukaryota</taxon>
        <taxon>Viridiplantae</taxon>
        <taxon>Streptophyta</taxon>
        <taxon>Embryophyta</taxon>
        <taxon>Tracheophyta</taxon>
        <taxon>Spermatophyta</taxon>
        <taxon>Magnoliopsida</taxon>
        <taxon>Magnoliidae</taxon>
        <taxon>Laurales</taxon>
        <taxon>Lauraceae</taxon>
        <taxon>Cinnamomum</taxon>
    </lineage>
</organism>
<dbReference type="SMART" id="SM00369">
    <property type="entry name" value="LRR_TYP"/>
    <property type="match status" value="8"/>
</dbReference>
<evidence type="ECO:0000256" key="1">
    <source>
        <dbReference type="ARBA" id="ARBA00004167"/>
    </source>
</evidence>
<dbReference type="Pfam" id="PF13855">
    <property type="entry name" value="LRR_8"/>
    <property type="match status" value="1"/>
</dbReference>
<evidence type="ECO:0000313" key="18">
    <source>
        <dbReference type="EMBL" id="RWR78274.1"/>
    </source>
</evidence>
<evidence type="ECO:0000256" key="12">
    <source>
        <dbReference type="ARBA" id="ARBA00022989"/>
    </source>
</evidence>
<sequence>MPGCASDLRNRGRNALSRTEGASWSRSACWRSSRDALSRADDRNHALKSQPQILQQKERQILLKLKTEWRNPPSLSNWTMESNGDHCSWPEIKCATDGTITEIDLSFMNLSFPIPPSICDLTNLIDIDLYRNNIPGPFPIFLSNCSNLQYLNISSNHFVGRLPPDIDRLSTLRSFSPSYNNFIGNIPPEIGHMSNLTELKLSGNLFNGSVPSEIGDLENLELLELDNLLIMPQWRIPPEFGRLKKLKYLTIWNSNLIGEIPGILMNLTHLYMLDLSENKLSGEIPRDLFRLRNLSVVYLYNNSFSGEIPRPIDGLGLKYLYLSMNQLTGTIPEDFGKLVNLEYLVLSMNQLTGTIPEDLGKLVNLEGLSLSMNQLTGTIPEDLGKLVNLEGLSLSMNQLTGTIPKDLGKLVNLTYLSLYSNRLSSEIPTGIGKLPNLISIHLFNNSLTRALPPELGLHSNLLYFNVSTNRLSGKLPQNLCHRGLLNSLDVFSNNLTGTLPESLGKCSNLKIVRLHCNGFIGGIPESLTALPLLQTLELQENRISGEIPSYIISWESLNTLNLSKNQLTGRIPPAIGFMHVLNSLDLSGNQLSGEIPPELRYLHFHKLDLSSNRLIGNIPDELDKSEFETSFLNNSGLCASKSNHNHSTNFNIRSCDSSKLSPRVLASIFAISGFSILLVLAFLAWFFVTRDHKNGKREQRREVEEEEDDLPKPTWWFTSFHRLDFTEDDILNGLVESNLIGSGGSGKVYRISIGNQTDNLVVAVKKIYNSNKSDAKLEKEFQAEIEILGRIRHANIVKLLCCISSQDSKLLVYEYMENGSLDRWLHQKRNGKMEPGPLDWPIRLRIAVDAVQGLCYMHHSCSPPIIHRDVKSSNILLDSEFKARIADFGLARMLFRHRQGEPESMSAIAGTFGYIAPEYAVWARANEKCDVYSFGVVLLELTTGKRACITCDGCNGLVEWAWHHLLEGKDLVEALDEELREDPCYLNEMTLVFNLGLNCTVNMPSHRPSMKHVLQILQRCGTRNTSEF</sequence>
<evidence type="ECO:0000256" key="11">
    <source>
        <dbReference type="ARBA" id="ARBA00022840"/>
    </source>
</evidence>
<keyword evidence="14" id="KW-0325">Glycoprotein</keyword>
<keyword evidence="6 16" id="KW-0812">Transmembrane</keyword>
<evidence type="ECO:0000256" key="7">
    <source>
        <dbReference type="ARBA" id="ARBA00022729"/>
    </source>
</evidence>
<comment type="similarity">
    <text evidence="2">Belongs to the protein kinase superfamily. Ser/Thr protein kinase family.</text>
</comment>
<dbReference type="PROSITE" id="PS50011">
    <property type="entry name" value="PROTEIN_KINASE_DOM"/>
    <property type="match status" value="1"/>
</dbReference>
<keyword evidence="12 16" id="KW-1133">Transmembrane helix</keyword>
<keyword evidence="5" id="KW-0808">Transferase</keyword>
<dbReference type="Pfam" id="PF00069">
    <property type="entry name" value="Pkinase"/>
    <property type="match status" value="1"/>
</dbReference>
<evidence type="ECO:0000256" key="14">
    <source>
        <dbReference type="ARBA" id="ARBA00023180"/>
    </source>
</evidence>
<dbReference type="FunFam" id="3.80.10.10:FF:000233">
    <property type="entry name" value="Leucine-rich repeat receptor-like protein kinase TDR"/>
    <property type="match status" value="1"/>
</dbReference>
<dbReference type="InterPro" id="IPR013210">
    <property type="entry name" value="LRR_N_plant-typ"/>
</dbReference>
<dbReference type="SUPFAM" id="SSF52047">
    <property type="entry name" value="RNI-like"/>
    <property type="match status" value="1"/>
</dbReference>
<dbReference type="GO" id="GO:0005524">
    <property type="term" value="F:ATP binding"/>
    <property type="evidence" value="ECO:0007669"/>
    <property type="project" value="UniProtKB-UniRule"/>
</dbReference>
<dbReference type="InterPro" id="IPR011009">
    <property type="entry name" value="Kinase-like_dom_sf"/>
</dbReference>
<evidence type="ECO:0000256" key="10">
    <source>
        <dbReference type="ARBA" id="ARBA00022777"/>
    </source>
</evidence>
<keyword evidence="7" id="KW-0732">Signal</keyword>
<dbReference type="Pfam" id="PF08263">
    <property type="entry name" value="LRRNT_2"/>
    <property type="match status" value="1"/>
</dbReference>
<dbReference type="SMART" id="SM00220">
    <property type="entry name" value="S_TKc"/>
    <property type="match status" value="1"/>
</dbReference>
<proteinExistence type="inferred from homology"/>
<dbReference type="InterPro" id="IPR000719">
    <property type="entry name" value="Prot_kinase_dom"/>
</dbReference>
<feature type="domain" description="Protein kinase" evidence="17">
    <location>
        <begin position="734"/>
        <end position="1028"/>
    </location>
</feature>
<dbReference type="PANTHER" id="PTHR27008">
    <property type="entry name" value="OS04G0122200 PROTEIN"/>
    <property type="match status" value="1"/>
</dbReference>
<dbReference type="Gene3D" id="1.10.510.10">
    <property type="entry name" value="Transferase(Phosphotransferase) domain 1"/>
    <property type="match status" value="1"/>
</dbReference>
<dbReference type="SUPFAM" id="SSF56112">
    <property type="entry name" value="Protein kinase-like (PK-like)"/>
    <property type="match status" value="1"/>
</dbReference>
<dbReference type="Gene3D" id="3.30.200.20">
    <property type="entry name" value="Phosphorylase Kinase, domain 1"/>
    <property type="match status" value="1"/>
</dbReference>
<dbReference type="InterPro" id="IPR008271">
    <property type="entry name" value="Ser/Thr_kinase_AS"/>
</dbReference>
<dbReference type="InterPro" id="IPR001611">
    <property type="entry name" value="Leu-rich_rpt"/>
</dbReference>
<dbReference type="Gene3D" id="3.80.10.10">
    <property type="entry name" value="Ribonuclease Inhibitor"/>
    <property type="match status" value="3"/>
</dbReference>
<keyword evidence="19" id="KW-1185">Reference proteome</keyword>
<dbReference type="OrthoDB" id="6363818at2759"/>
<keyword evidence="4" id="KW-0433">Leucine-rich repeat</keyword>
<evidence type="ECO:0000256" key="4">
    <source>
        <dbReference type="ARBA" id="ARBA00022614"/>
    </source>
</evidence>
<dbReference type="FunFam" id="3.80.10.10:FF:000111">
    <property type="entry name" value="LRR receptor-like serine/threonine-protein kinase ERECTA"/>
    <property type="match status" value="1"/>
</dbReference>
<dbReference type="PROSITE" id="PS00108">
    <property type="entry name" value="PROTEIN_KINASE_ST"/>
    <property type="match status" value="1"/>
</dbReference>
<dbReference type="SUPFAM" id="SSF52058">
    <property type="entry name" value="L domain-like"/>
    <property type="match status" value="1"/>
</dbReference>
<feature type="transmembrane region" description="Helical" evidence="16">
    <location>
        <begin position="664"/>
        <end position="688"/>
    </location>
</feature>
<dbReference type="Pfam" id="PF00560">
    <property type="entry name" value="LRR_1"/>
    <property type="match status" value="9"/>
</dbReference>
<dbReference type="PANTHER" id="PTHR27008:SF396">
    <property type="entry name" value="LRR RECEPTOR-LIKE SERINE_THREONINE-PROTEIN KINASE HSL2"/>
    <property type="match status" value="1"/>
</dbReference>
<evidence type="ECO:0000256" key="5">
    <source>
        <dbReference type="ARBA" id="ARBA00022679"/>
    </source>
</evidence>
<evidence type="ECO:0000256" key="3">
    <source>
        <dbReference type="ARBA" id="ARBA00009592"/>
    </source>
</evidence>
<dbReference type="PROSITE" id="PS00107">
    <property type="entry name" value="PROTEIN_KINASE_ATP"/>
    <property type="match status" value="1"/>
</dbReference>
<keyword evidence="18" id="KW-0675">Receptor</keyword>
<keyword evidence="9 15" id="KW-0547">Nucleotide-binding</keyword>